<feature type="transmembrane region" description="Helical" evidence="1">
    <location>
        <begin position="147"/>
        <end position="169"/>
    </location>
</feature>
<feature type="transmembrane region" description="Helical" evidence="1">
    <location>
        <begin position="181"/>
        <end position="204"/>
    </location>
</feature>
<dbReference type="PANTHER" id="PTHR42109">
    <property type="entry name" value="UNPLACED GENOMIC SCAFFOLD UM_SCAF_CONTIG_1.265, WHOLE GENOME SHOTGUN SEQUENCE"/>
    <property type="match status" value="1"/>
</dbReference>
<keyword evidence="1" id="KW-0472">Membrane</keyword>
<evidence type="ECO:0000313" key="4">
    <source>
        <dbReference type="Proteomes" id="UP000007115"/>
    </source>
</evidence>
<feature type="transmembrane region" description="Helical" evidence="1">
    <location>
        <begin position="72"/>
        <end position="90"/>
    </location>
</feature>
<keyword evidence="1" id="KW-0812">Transmembrane</keyword>
<sequence>MVLGPQGYVSIVELIVYIPALVTAIIVTSRHGFHRASGWIYTVILCVVRIAGAICQLLSYTDHSDGLLKATLIIDSIGLSPLLLATLGVLSRFADFVNAKGTQIFGMKQFRLVQLLITLGLILSIAGGSDGSTDSDGNVTISGTSKAAIILLIVGFAGITYFFLLSSGYKTAAPRQERHSLVAVGIAWPLILVRLAYSALAIFVHNHTFSVVGGSVAVHAGMAVVEEFLVVLDYLILGFMLHKLEPEEQGELANRAWKNKKRTGNDRR</sequence>
<dbReference type="PANTHER" id="PTHR42109:SF2">
    <property type="entry name" value="INTEGRAL MEMBRANE PROTEIN"/>
    <property type="match status" value="1"/>
</dbReference>
<gene>
    <name evidence="3" type="ORF">TRIVIDRAFT_221423</name>
</gene>
<dbReference type="OrthoDB" id="2560628at2759"/>
<feature type="transmembrane region" description="Helical" evidence="1">
    <location>
        <begin position="110"/>
        <end position="127"/>
    </location>
</feature>
<keyword evidence="4" id="KW-1185">Reference proteome</keyword>
<dbReference type="RefSeq" id="XP_013956366.1">
    <property type="nucleotide sequence ID" value="XM_014100891.1"/>
</dbReference>
<dbReference type="GeneID" id="25791555"/>
<evidence type="ECO:0000259" key="2">
    <source>
        <dbReference type="Pfam" id="PF24800"/>
    </source>
</evidence>
<feature type="transmembrane region" description="Helical" evidence="1">
    <location>
        <begin position="39"/>
        <end position="60"/>
    </location>
</feature>
<dbReference type="eggNOG" id="ENOG502SCPV">
    <property type="taxonomic scope" value="Eukaryota"/>
</dbReference>
<accession>G9MSC2</accession>
<dbReference type="STRING" id="413071.G9MSC2"/>
<keyword evidence="1" id="KW-1133">Transmembrane helix</keyword>
<dbReference type="VEuPathDB" id="FungiDB:TRIVIDRAFT_221423"/>
<protein>
    <recommendedName>
        <fullName evidence="2">DUF7702 domain-containing protein</fullName>
    </recommendedName>
</protein>
<organism evidence="3 4">
    <name type="scientific">Hypocrea virens (strain Gv29-8 / FGSC 10586)</name>
    <name type="common">Gliocladium virens</name>
    <name type="synonym">Trichoderma virens</name>
    <dbReference type="NCBI Taxonomy" id="413071"/>
    <lineage>
        <taxon>Eukaryota</taxon>
        <taxon>Fungi</taxon>
        <taxon>Dikarya</taxon>
        <taxon>Ascomycota</taxon>
        <taxon>Pezizomycotina</taxon>
        <taxon>Sordariomycetes</taxon>
        <taxon>Hypocreomycetidae</taxon>
        <taxon>Hypocreales</taxon>
        <taxon>Hypocreaceae</taxon>
        <taxon>Trichoderma</taxon>
    </lineage>
</organism>
<evidence type="ECO:0000256" key="1">
    <source>
        <dbReference type="SAM" id="Phobius"/>
    </source>
</evidence>
<feature type="transmembrane region" description="Helical" evidence="1">
    <location>
        <begin position="6"/>
        <end position="27"/>
    </location>
</feature>
<feature type="domain" description="DUF7702" evidence="2">
    <location>
        <begin position="6"/>
        <end position="243"/>
    </location>
</feature>
<dbReference type="InParanoid" id="G9MSC2"/>
<dbReference type="AlphaFoldDB" id="G9MSC2"/>
<reference evidence="3 4" key="1">
    <citation type="journal article" date="2011" name="Genome Biol.">
        <title>Comparative genome sequence analysis underscores mycoparasitism as the ancestral life style of Trichoderma.</title>
        <authorList>
            <person name="Kubicek C.P."/>
            <person name="Herrera-Estrella A."/>
            <person name="Seidl-Seiboth V."/>
            <person name="Martinez D.A."/>
            <person name="Druzhinina I.S."/>
            <person name="Thon M."/>
            <person name="Zeilinger S."/>
            <person name="Casas-Flores S."/>
            <person name="Horwitz B.A."/>
            <person name="Mukherjee P.K."/>
            <person name="Mukherjee M."/>
            <person name="Kredics L."/>
            <person name="Alcaraz L.D."/>
            <person name="Aerts A."/>
            <person name="Antal Z."/>
            <person name="Atanasova L."/>
            <person name="Cervantes-Badillo M.G."/>
            <person name="Challacombe J."/>
            <person name="Chertkov O."/>
            <person name="McCluskey K."/>
            <person name="Coulpier F."/>
            <person name="Deshpande N."/>
            <person name="von Doehren H."/>
            <person name="Ebbole D.J."/>
            <person name="Esquivel-Naranjo E.U."/>
            <person name="Fekete E."/>
            <person name="Flipphi M."/>
            <person name="Glaser F."/>
            <person name="Gomez-Rodriguez E.Y."/>
            <person name="Gruber S."/>
            <person name="Han C."/>
            <person name="Henrissat B."/>
            <person name="Hermosa R."/>
            <person name="Hernandez-Onate M."/>
            <person name="Karaffa L."/>
            <person name="Kosti I."/>
            <person name="Le Crom S."/>
            <person name="Lindquist E."/>
            <person name="Lucas S."/>
            <person name="Luebeck M."/>
            <person name="Luebeck P.S."/>
            <person name="Margeot A."/>
            <person name="Metz B."/>
            <person name="Misra M."/>
            <person name="Nevalainen H."/>
            <person name="Omann M."/>
            <person name="Packer N."/>
            <person name="Perrone G."/>
            <person name="Uresti-Rivera E.E."/>
            <person name="Salamov A."/>
            <person name="Schmoll M."/>
            <person name="Seiboth B."/>
            <person name="Shapiro H."/>
            <person name="Sukno S."/>
            <person name="Tamayo-Ramos J.A."/>
            <person name="Tisch D."/>
            <person name="Wiest A."/>
            <person name="Wilkinson H.H."/>
            <person name="Zhang M."/>
            <person name="Coutinho P.M."/>
            <person name="Kenerley C.M."/>
            <person name="Monte E."/>
            <person name="Baker S.E."/>
            <person name="Grigoriev I.V."/>
        </authorList>
    </citation>
    <scope>NUCLEOTIDE SEQUENCE [LARGE SCALE GENOMIC DNA]</scope>
    <source>
        <strain evidence="4">Gv29-8 / FGSC 10586</strain>
    </source>
</reference>
<comment type="caution">
    <text evidence="3">The sequence shown here is derived from an EMBL/GenBank/DDBJ whole genome shotgun (WGS) entry which is preliminary data.</text>
</comment>
<dbReference type="OMA" id="AGREWKM"/>
<dbReference type="InterPro" id="IPR056119">
    <property type="entry name" value="DUF7702"/>
</dbReference>
<dbReference type="Pfam" id="PF24800">
    <property type="entry name" value="DUF7702"/>
    <property type="match status" value="1"/>
</dbReference>
<dbReference type="EMBL" id="ABDF02000006">
    <property type="protein sequence ID" value="EHK22139.1"/>
    <property type="molecule type" value="Genomic_DNA"/>
</dbReference>
<proteinExistence type="predicted"/>
<feature type="transmembrane region" description="Helical" evidence="1">
    <location>
        <begin position="216"/>
        <end position="237"/>
    </location>
</feature>
<evidence type="ECO:0000313" key="3">
    <source>
        <dbReference type="EMBL" id="EHK22139.1"/>
    </source>
</evidence>
<name>G9MSC2_HYPVG</name>
<dbReference type="HOGENOM" id="CLU_064985_0_1_1"/>
<dbReference type="Proteomes" id="UP000007115">
    <property type="component" value="Unassembled WGS sequence"/>
</dbReference>